<evidence type="ECO:0000259" key="10">
    <source>
        <dbReference type="Pfam" id="PF00060"/>
    </source>
</evidence>
<dbReference type="GO" id="GO:0015276">
    <property type="term" value="F:ligand-gated monoatomic ion channel activity"/>
    <property type="evidence" value="ECO:0007669"/>
    <property type="project" value="InterPro"/>
</dbReference>
<keyword evidence="7 11" id="KW-0675">Receptor</keyword>
<evidence type="ECO:0000256" key="2">
    <source>
        <dbReference type="ARBA" id="ARBA00008685"/>
    </source>
</evidence>
<dbReference type="EMBL" id="LNIX01000004">
    <property type="protein sequence ID" value="OXA56276.1"/>
    <property type="molecule type" value="Genomic_DNA"/>
</dbReference>
<evidence type="ECO:0000256" key="8">
    <source>
        <dbReference type="ARBA" id="ARBA00023180"/>
    </source>
</evidence>
<keyword evidence="8" id="KW-0325">Glycoprotein</keyword>
<keyword evidence="3" id="KW-1003">Cell membrane</keyword>
<evidence type="ECO:0000256" key="1">
    <source>
        <dbReference type="ARBA" id="ARBA00004651"/>
    </source>
</evidence>
<feature type="domain" description="Ionotropic glutamate receptor C-terminal" evidence="10">
    <location>
        <begin position="91"/>
        <end position="331"/>
    </location>
</feature>
<name>A0A226EI67_FOLCA</name>
<evidence type="ECO:0000256" key="9">
    <source>
        <dbReference type="SAM" id="Phobius"/>
    </source>
</evidence>
<dbReference type="InterPro" id="IPR052192">
    <property type="entry name" value="Insect_Ionotropic_Sensory_Rcpt"/>
</dbReference>
<organism evidence="11 12">
    <name type="scientific">Folsomia candida</name>
    <name type="common">Springtail</name>
    <dbReference type="NCBI Taxonomy" id="158441"/>
    <lineage>
        <taxon>Eukaryota</taxon>
        <taxon>Metazoa</taxon>
        <taxon>Ecdysozoa</taxon>
        <taxon>Arthropoda</taxon>
        <taxon>Hexapoda</taxon>
        <taxon>Collembola</taxon>
        <taxon>Entomobryomorpha</taxon>
        <taxon>Isotomoidea</taxon>
        <taxon>Isotomidae</taxon>
        <taxon>Proisotominae</taxon>
        <taxon>Folsomia</taxon>
    </lineage>
</organism>
<evidence type="ECO:0000256" key="7">
    <source>
        <dbReference type="ARBA" id="ARBA00023170"/>
    </source>
</evidence>
<evidence type="ECO:0000313" key="12">
    <source>
        <dbReference type="Proteomes" id="UP000198287"/>
    </source>
</evidence>
<comment type="similarity">
    <text evidence="2">Belongs to the glutamate-gated ion channel (TC 1.A.10.1) family.</text>
</comment>
<dbReference type="Proteomes" id="UP000198287">
    <property type="component" value="Unassembled WGS sequence"/>
</dbReference>
<keyword evidence="6 9" id="KW-0472">Membrane</keyword>
<evidence type="ECO:0000256" key="3">
    <source>
        <dbReference type="ARBA" id="ARBA00022475"/>
    </source>
</evidence>
<sequence>EQALRGKGYVREGPNGTLTGMAAQINKDLADISISSTEFLEYRITGPDGFSYLLPTFKLGMEAYFKQPPASSIRDVFTSGFSLELWVTMLALWIFICLSMHLACLIYFKEDWFKCLDWSDVVMSDEISIWATGAMCQQGWYFTPKCTGTRIIFFFGWFTGFFCYIAYSAQLVSILSVEVVPIKSWDDLIRDEFFIYNDNHIPTTKYFVKGLQQRGIIPTVPEEMRNVDIEKTFEQMIKSKSAMVSISDSLFPILQTMGLSENYICSVLSDVRIGSRTVIMSIILQMLERGVNNRILRDYFVTTSVQCLTGGSGFNKPLGGKDVFTAYAILLSGFILSCAILVAEQLFRRMWNSTKLLPNPEPLAAAPLASIMQYNTNGETTSHTNIINYYLNRRKSSNISKNDIKRWAQARF</sequence>
<keyword evidence="12" id="KW-1185">Reference proteome</keyword>
<comment type="subcellular location">
    <subcellularLocation>
        <location evidence="1">Cell membrane</location>
        <topology evidence="1">Multi-pass membrane protein</topology>
    </subcellularLocation>
</comment>
<evidence type="ECO:0000256" key="6">
    <source>
        <dbReference type="ARBA" id="ARBA00023136"/>
    </source>
</evidence>
<feature type="transmembrane region" description="Helical" evidence="9">
    <location>
        <begin position="151"/>
        <end position="175"/>
    </location>
</feature>
<keyword evidence="5 9" id="KW-1133">Transmembrane helix</keyword>
<evidence type="ECO:0000256" key="4">
    <source>
        <dbReference type="ARBA" id="ARBA00022692"/>
    </source>
</evidence>
<accession>A0A226EI67</accession>
<dbReference type="PANTHER" id="PTHR42643:SF33">
    <property type="entry name" value="GLUTAMATE RECEPTOR 2-LIKE PROTEIN"/>
    <property type="match status" value="1"/>
</dbReference>
<protein>
    <submittedName>
        <fullName evidence="11">Glutamate receptor</fullName>
    </submittedName>
</protein>
<comment type="caution">
    <text evidence="11">The sequence shown here is derived from an EMBL/GenBank/DDBJ whole genome shotgun (WGS) entry which is preliminary data.</text>
</comment>
<gene>
    <name evidence="11" type="ORF">Fcan01_10067</name>
</gene>
<feature type="non-terminal residue" evidence="11">
    <location>
        <position position="1"/>
    </location>
</feature>
<reference evidence="11 12" key="1">
    <citation type="submission" date="2015-12" db="EMBL/GenBank/DDBJ databases">
        <title>The genome of Folsomia candida.</title>
        <authorList>
            <person name="Faddeeva A."/>
            <person name="Derks M.F."/>
            <person name="Anvar Y."/>
            <person name="Smit S."/>
            <person name="Van Straalen N."/>
            <person name="Roelofs D."/>
        </authorList>
    </citation>
    <scope>NUCLEOTIDE SEQUENCE [LARGE SCALE GENOMIC DNA]</scope>
    <source>
        <strain evidence="11 12">VU population</strain>
        <tissue evidence="11">Whole body</tissue>
    </source>
</reference>
<dbReference type="OrthoDB" id="9997229at2759"/>
<dbReference type="PANTHER" id="PTHR42643">
    <property type="entry name" value="IONOTROPIC RECEPTOR 20A-RELATED"/>
    <property type="match status" value="1"/>
</dbReference>
<keyword evidence="4 9" id="KW-0812">Transmembrane</keyword>
<evidence type="ECO:0000313" key="11">
    <source>
        <dbReference type="EMBL" id="OXA56276.1"/>
    </source>
</evidence>
<dbReference type="InterPro" id="IPR001320">
    <property type="entry name" value="Iontro_rcpt_C"/>
</dbReference>
<dbReference type="AlphaFoldDB" id="A0A226EI67"/>
<feature type="transmembrane region" description="Helical" evidence="9">
    <location>
        <begin position="324"/>
        <end position="343"/>
    </location>
</feature>
<dbReference type="GO" id="GO:0050906">
    <property type="term" value="P:detection of stimulus involved in sensory perception"/>
    <property type="evidence" value="ECO:0007669"/>
    <property type="project" value="UniProtKB-ARBA"/>
</dbReference>
<evidence type="ECO:0000256" key="5">
    <source>
        <dbReference type="ARBA" id="ARBA00022989"/>
    </source>
</evidence>
<dbReference type="GO" id="GO:0005886">
    <property type="term" value="C:plasma membrane"/>
    <property type="evidence" value="ECO:0007669"/>
    <property type="project" value="UniProtKB-SubCell"/>
</dbReference>
<proteinExistence type="inferred from homology"/>
<feature type="transmembrane region" description="Helical" evidence="9">
    <location>
        <begin position="85"/>
        <end position="108"/>
    </location>
</feature>
<dbReference type="Pfam" id="PF00060">
    <property type="entry name" value="Lig_chan"/>
    <property type="match status" value="1"/>
</dbReference>
<dbReference type="Gene3D" id="1.10.287.70">
    <property type="match status" value="1"/>
</dbReference>